<keyword evidence="4 7" id="KW-0812">Transmembrane</keyword>
<keyword evidence="9" id="KW-1185">Reference proteome</keyword>
<proteinExistence type="inferred from homology"/>
<dbReference type="GO" id="GO:0005886">
    <property type="term" value="C:plasma membrane"/>
    <property type="evidence" value="ECO:0007669"/>
    <property type="project" value="UniProtKB-SubCell"/>
</dbReference>
<keyword evidence="6 7" id="KW-0472">Membrane</keyword>
<dbReference type="EMBL" id="JABFBC010000003">
    <property type="protein sequence ID" value="NNU81799.1"/>
    <property type="molecule type" value="Genomic_DNA"/>
</dbReference>
<evidence type="ECO:0000256" key="6">
    <source>
        <dbReference type="ARBA" id="ARBA00023136"/>
    </source>
</evidence>
<evidence type="ECO:0000313" key="9">
    <source>
        <dbReference type="Proteomes" id="UP000572377"/>
    </source>
</evidence>
<feature type="transmembrane region" description="Helical" evidence="7">
    <location>
        <begin position="69"/>
        <end position="88"/>
    </location>
</feature>
<protein>
    <submittedName>
        <fullName evidence="8">DoxX family protein</fullName>
    </submittedName>
</protein>
<keyword evidence="3" id="KW-1003">Cell membrane</keyword>
<comment type="similarity">
    <text evidence="2">Belongs to the DoxX family.</text>
</comment>
<accession>A0A849L5X8</accession>
<name>A0A849L5X8_9RHOB</name>
<reference evidence="8 9" key="1">
    <citation type="submission" date="2020-05" db="EMBL/GenBank/DDBJ databases">
        <title>Gimesia benthica sp. nov., a novel planctomycete isolated from a deep-sea water sample of the Northwest Indian Ocean.</title>
        <authorList>
            <person name="Wang J."/>
            <person name="Ruan C."/>
            <person name="Song L."/>
            <person name="Zhu Y."/>
            <person name="Li A."/>
            <person name="Zheng X."/>
            <person name="Wang L."/>
            <person name="Lu Z."/>
            <person name="Huang Y."/>
            <person name="Du W."/>
            <person name="Zhou Y."/>
            <person name="Huang L."/>
            <person name="Dai X."/>
        </authorList>
    </citation>
    <scope>NUCLEOTIDE SEQUENCE [LARGE SCALE GENOMIC DNA]</scope>
    <source>
        <strain evidence="8 9">YYQ-30</strain>
    </source>
</reference>
<dbReference type="Proteomes" id="UP000572377">
    <property type="component" value="Unassembled WGS sequence"/>
</dbReference>
<evidence type="ECO:0000256" key="5">
    <source>
        <dbReference type="ARBA" id="ARBA00022989"/>
    </source>
</evidence>
<gene>
    <name evidence="8" type="ORF">HMH01_15285</name>
</gene>
<dbReference type="RefSeq" id="WP_171326664.1">
    <property type="nucleotide sequence ID" value="NZ_JABFBC010000003.1"/>
</dbReference>
<dbReference type="PANTHER" id="PTHR33452">
    <property type="entry name" value="OXIDOREDUCTASE CATD-RELATED"/>
    <property type="match status" value="1"/>
</dbReference>
<sequence>MTDATTTAAPAPRSARGLIRRINGLAGLVPADLVALAARVFPAVVFWQSGRTKVEGLEIKDATWFLFEQVYALPLIPPAWAAVMATLAEHLLPVLLVLGLMSRLSALGLLAMTAVIQVFVFPDAWVTHGLWAVALLVVIRAGPGRLSLDHLLGLDGRAA</sequence>
<dbReference type="PANTHER" id="PTHR33452:SF1">
    <property type="entry name" value="INNER MEMBRANE PROTEIN YPHA-RELATED"/>
    <property type="match status" value="1"/>
</dbReference>
<evidence type="ECO:0000256" key="1">
    <source>
        <dbReference type="ARBA" id="ARBA00004651"/>
    </source>
</evidence>
<evidence type="ECO:0000313" key="8">
    <source>
        <dbReference type="EMBL" id="NNU81799.1"/>
    </source>
</evidence>
<dbReference type="AlphaFoldDB" id="A0A849L5X8"/>
<evidence type="ECO:0000256" key="3">
    <source>
        <dbReference type="ARBA" id="ARBA00022475"/>
    </source>
</evidence>
<comment type="caution">
    <text evidence="8">The sequence shown here is derived from an EMBL/GenBank/DDBJ whole genome shotgun (WGS) entry which is preliminary data.</text>
</comment>
<evidence type="ECO:0000256" key="7">
    <source>
        <dbReference type="SAM" id="Phobius"/>
    </source>
</evidence>
<evidence type="ECO:0000256" key="2">
    <source>
        <dbReference type="ARBA" id="ARBA00006679"/>
    </source>
</evidence>
<organism evidence="8 9">
    <name type="scientific">Halovulum dunhuangense</name>
    <dbReference type="NCBI Taxonomy" id="1505036"/>
    <lineage>
        <taxon>Bacteria</taxon>
        <taxon>Pseudomonadati</taxon>
        <taxon>Pseudomonadota</taxon>
        <taxon>Alphaproteobacteria</taxon>
        <taxon>Rhodobacterales</taxon>
        <taxon>Paracoccaceae</taxon>
        <taxon>Halovulum</taxon>
    </lineage>
</organism>
<dbReference type="Pfam" id="PF07681">
    <property type="entry name" value="DoxX"/>
    <property type="match status" value="1"/>
</dbReference>
<comment type="subcellular location">
    <subcellularLocation>
        <location evidence="1">Cell membrane</location>
        <topology evidence="1">Multi-pass membrane protein</topology>
    </subcellularLocation>
</comment>
<feature type="transmembrane region" description="Helical" evidence="7">
    <location>
        <begin position="25"/>
        <end position="49"/>
    </location>
</feature>
<feature type="transmembrane region" description="Helical" evidence="7">
    <location>
        <begin position="95"/>
        <end position="119"/>
    </location>
</feature>
<dbReference type="InterPro" id="IPR051907">
    <property type="entry name" value="DoxX-like_oxidoreductase"/>
</dbReference>
<keyword evidence="5 7" id="KW-1133">Transmembrane helix</keyword>
<evidence type="ECO:0000256" key="4">
    <source>
        <dbReference type="ARBA" id="ARBA00022692"/>
    </source>
</evidence>
<dbReference type="InterPro" id="IPR032808">
    <property type="entry name" value="DoxX"/>
</dbReference>